<name>A0A1H4NH98_PSEAG</name>
<evidence type="ECO:0000313" key="1">
    <source>
        <dbReference type="EMBL" id="SEB94619.1"/>
    </source>
</evidence>
<keyword evidence="2" id="KW-1185">Reference proteome</keyword>
<accession>A0A1H4NH98</accession>
<organism evidence="1 2">
    <name type="scientific">Pseudomonas anguilliseptica</name>
    <dbReference type="NCBI Taxonomy" id="53406"/>
    <lineage>
        <taxon>Bacteria</taxon>
        <taxon>Pseudomonadati</taxon>
        <taxon>Pseudomonadota</taxon>
        <taxon>Gammaproteobacteria</taxon>
        <taxon>Pseudomonadales</taxon>
        <taxon>Pseudomonadaceae</taxon>
        <taxon>Pseudomonas</taxon>
    </lineage>
</organism>
<gene>
    <name evidence="1" type="ORF">SAMN05421553_0068</name>
</gene>
<dbReference type="AlphaFoldDB" id="A0A1H4NH98"/>
<sequence>MQSLFLLQVLLVDELALLLVATPVEGVQLVGQQAAFGFTDENPGQGNRRVLVYWQYQMKALGDPLK</sequence>
<dbReference type="EMBL" id="FNSC01000001">
    <property type="protein sequence ID" value="SEB94619.1"/>
    <property type="molecule type" value="Genomic_DNA"/>
</dbReference>
<evidence type="ECO:0000313" key="2">
    <source>
        <dbReference type="Proteomes" id="UP000242849"/>
    </source>
</evidence>
<dbReference type="Proteomes" id="UP000242849">
    <property type="component" value="Unassembled WGS sequence"/>
</dbReference>
<reference evidence="2" key="1">
    <citation type="submission" date="2016-10" db="EMBL/GenBank/DDBJ databases">
        <authorList>
            <person name="Varghese N."/>
            <person name="Submissions S."/>
        </authorList>
    </citation>
    <scope>NUCLEOTIDE SEQUENCE [LARGE SCALE GENOMIC DNA]</scope>
    <source>
        <strain evidence="2">DSM 12111</strain>
    </source>
</reference>
<protein>
    <submittedName>
        <fullName evidence="1">Uncharacterized protein</fullName>
    </submittedName>
</protein>
<dbReference type="RefSeq" id="WP_090375328.1">
    <property type="nucleotide sequence ID" value="NZ_FNSC01000001.1"/>
</dbReference>
<proteinExistence type="predicted"/>